<keyword evidence="1" id="KW-0472">Membrane</keyword>
<evidence type="ECO:0008006" key="3">
    <source>
        <dbReference type="Google" id="ProtNLM"/>
    </source>
</evidence>
<feature type="transmembrane region" description="Helical" evidence="1">
    <location>
        <begin position="12"/>
        <end position="29"/>
    </location>
</feature>
<feature type="transmembrane region" description="Helical" evidence="1">
    <location>
        <begin position="105"/>
        <end position="131"/>
    </location>
</feature>
<reference evidence="2" key="1">
    <citation type="submission" date="2018-05" db="EMBL/GenBank/DDBJ databases">
        <authorList>
            <person name="Lanie J.A."/>
            <person name="Ng W.-L."/>
            <person name="Kazmierczak K.M."/>
            <person name="Andrzejewski T.M."/>
            <person name="Davidsen T.M."/>
            <person name="Wayne K.J."/>
            <person name="Tettelin H."/>
            <person name="Glass J.I."/>
            <person name="Rusch D."/>
            <person name="Podicherti R."/>
            <person name="Tsui H.-C.T."/>
            <person name="Winkler M.E."/>
        </authorList>
    </citation>
    <scope>NUCLEOTIDE SEQUENCE</scope>
</reference>
<accession>A0A382DMQ7</accession>
<keyword evidence="1" id="KW-0812">Transmembrane</keyword>
<feature type="non-terminal residue" evidence="2">
    <location>
        <position position="1"/>
    </location>
</feature>
<evidence type="ECO:0000313" key="2">
    <source>
        <dbReference type="EMBL" id="SVB39678.1"/>
    </source>
</evidence>
<dbReference type="SUPFAM" id="SSF103473">
    <property type="entry name" value="MFS general substrate transporter"/>
    <property type="match status" value="1"/>
</dbReference>
<name>A0A382DMQ7_9ZZZZ</name>
<feature type="transmembrane region" description="Helical" evidence="1">
    <location>
        <begin position="172"/>
        <end position="192"/>
    </location>
</feature>
<evidence type="ECO:0000256" key="1">
    <source>
        <dbReference type="SAM" id="Phobius"/>
    </source>
</evidence>
<feature type="transmembrane region" description="Helical" evidence="1">
    <location>
        <begin position="41"/>
        <end position="63"/>
    </location>
</feature>
<feature type="non-terminal residue" evidence="2">
    <location>
        <position position="237"/>
    </location>
</feature>
<dbReference type="InterPro" id="IPR036259">
    <property type="entry name" value="MFS_trans_sf"/>
</dbReference>
<gene>
    <name evidence="2" type="ORF">METZ01_LOCUS192532</name>
</gene>
<protein>
    <recommendedName>
        <fullName evidence="3">Major facilitator superfamily (MFS) profile domain-containing protein</fullName>
    </recommendedName>
</protein>
<dbReference type="EMBL" id="UINC01040178">
    <property type="protein sequence ID" value="SVB39678.1"/>
    <property type="molecule type" value="Genomic_DNA"/>
</dbReference>
<proteinExistence type="predicted"/>
<sequence length="237" mass="24768">VTERLSFQRLLPIIFFVSGGTGISYEILWQRFAVDIVGGETTAVALVVSLVFVGLGLGSWLGTQVVTRTRSPKRVYGLVEIGIGATAGLVPLIMPWCSTVGGQSITMSVIVVVLVMAIPATLIGATFPAMVRLYRAQNVTGRVGIVYSANLAGALVGSLSLTFYVLPQLGRVGTSSVLAVVNVAIGVLVMLVPTTTEPTSSPSPALQRSEQGWQLSEHWALGLAAVSGSLSMGIQVL</sequence>
<keyword evidence="1" id="KW-1133">Transmembrane helix</keyword>
<organism evidence="2">
    <name type="scientific">marine metagenome</name>
    <dbReference type="NCBI Taxonomy" id="408172"/>
    <lineage>
        <taxon>unclassified sequences</taxon>
        <taxon>metagenomes</taxon>
        <taxon>ecological metagenomes</taxon>
    </lineage>
</organism>
<feature type="transmembrane region" description="Helical" evidence="1">
    <location>
        <begin position="143"/>
        <end position="166"/>
    </location>
</feature>
<dbReference type="AlphaFoldDB" id="A0A382DMQ7"/>
<feature type="transmembrane region" description="Helical" evidence="1">
    <location>
        <begin position="75"/>
        <end position="93"/>
    </location>
</feature>